<dbReference type="RefSeq" id="WP_204662535.1">
    <property type="nucleotide sequence ID" value="NZ_CP056775.1"/>
</dbReference>
<name>A0ABX7I4S2_9BACT</name>
<dbReference type="CDD" id="cd01026">
    <property type="entry name" value="TOPRIM_OLD"/>
    <property type="match status" value="1"/>
</dbReference>
<feature type="domain" description="OLD protein-like TOPRIM" evidence="2">
    <location>
        <begin position="453"/>
        <end position="517"/>
    </location>
</feature>
<dbReference type="Gene3D" id="3.40.50.300">
    <property type="entry name" value="P-loop containing nucleotide triphosphate hydrolases"/>
    <property type="match status" value="1"/>
</dbReference>
<dbReference type="InterPro" id="IPR034139">
    <property type="entry name" value="TOPRIM_OLD"/>
</dbReference>
<feature type="domain" description="Endonuclease GajA/Old nuclease/RecF-like AAA" evidence="1">
    <location>
        <begin position="1"/>
        <end position="397"/>
    </location>
</feature>
<evidence type="ECO:0000259" key="1">
    <source>
        <dbReference type="Pfam" id="PF13175"/>
    </source>
</evidence>
<gene>
    <name evidence="3" type="ORF">HWI92_08060</name>
</gene>
<dbReference type="PANTHER" id="PTHR43581:SF2">
    <property type="entry name" value="EXCINUCLEASE ATPASE SUBUNIT"/>
    <property type="match status" value="1"/>
</dbReference>
<evidence type="ECO:0000259" key="2">
    <source>
        <dbReference type="Pfam" id="PF20469"/>
    </source>
</evidence>
<evidence type="ECO:0000313" key="3">
    <source>
        <dbReference type="EMBL" id="QRR00863.1"/>
    </source>
</evidence>
<dbReference type="EMBL" id="CP056775">
    <property type="protein sequence ID" value="QRR00863.1"/>
    <property type="molecule type" value="Genomic_DNA"/>
</dbReference>
<dbReference type="InterPro" id="IPR027417">
    <property type="entry name" value="P-loop_NTPase"/>
</dbReference>
<dbReference type="InterPro" id="IPR041685">
    <property type="entry name" value="AAA_GajA/Old/RecF-like"/>
</dbReference>
<dbReference type="Proteomes" id="UP000612680">
    <property type="component" value="Chromosome"/>
</dbReference>
<accession>A0ABX7I4S2</accession>
<reference evidence="3 4" key="1">
    <citation type="submission" date="2020-06" db="EMBL/GenBank/DDBJ databases">
        <title>Dyadobacter sandarakinus sp. nov., isolated from the soil of the Arctic Yellow River Station.</title>
        <authorList>
            <person name="Zhang Y."/>
            <person name="Peng F."/>
        </authorList>
    </citation>
    <scope>NUCLEOTIDE SEQUENCE [LARGE SCALE GENOMIC DNA]</scope>
    <source>
        <strain evidence="3 4">Q3-56</strain>
    </source>
</reference>
<proteinExistence type="predicted"/>
<evidence type="ECO:0000313" key="4">
    <source>
        <dbReference type="Proteomes" id="UP000612680"/>
    </source>
</evidence>
<sequence length="680" mass="78627">MRLTHISIRNFRMLAAVDLSLESDITLVVGKNNTGKTSLFEAIKIFLSDETNISFEDFSQNCYPTFRDSYAIYERYVAENNDEEKNKILKELQGKIPKIEMYLRFAYDSKKDSLVELSEFITDLDMLRTDACLCVSYHPINTLGLFKDFSSRQDKSVGLIKFLQTKITQYYRVKCFAVDWPTGNRRELEGAFKNKITKVVSFEEIHALRILDDKKGDRNNTLALGFAKYYKYRNKGGEDITSLESKLQSMSEELKLKYKDILGGILSELKTFGAHTPIVIPEIVIDSVFDSEAVIKNNIKYYYKQDEIDLPESYNGLGYSNLIYMILEFASFLEKQKNSSEKRVSQFLVVTIEEPEAHMHPQMQQVFIKQIVELLRKALVDGIVVQLIITSHSSHIISEAGIDVKRGFNRLRYFKRKNDVVFLKDFNDLYVDDQKKTYRFLKQYLNIHKSDLFFADKVIIVEGVTERLLLPQMIAKVATALQNEYVTILEAGGAYTHKFEQILNFVEIKTLVITDLDSIDASKKACRVDLKILEQKTSNHTLSKWLPKKSLIHEILGSTETDKIYKGIVRVAFQINESTPPYYSRSFEESFIQVNSSLLRSKKKVLKSGKEVEKSVKNEFSRFRVISEESFETLDSFDLAPKTSKAKTRFAFDVMSFNEQEFGKWKVPLYIKEGLEWLAI</sequence>
<organism evidence="3 4">
    <name type="scientific">Dyadobacter sandarakinus</name>
    <dbReference type="NCBI Taxonomy" id="2747268"/>
    <lineage>
        <taxon>Bacteria</taxon>
        <taxon>Pseudomonadati</taxon>
        <taxon>Bacteroidota</taxon>
        <taxon>Cytophagia</taxon>
        <taxon>Cytophagales</taxon>
        <taxon>Spirosomataceae</taxon>
        <taxon>Dyadobacter</taxon>
    </lineage>
</organism>
<dbReference type="Pfam" id="PF20469">
    <property type="entry name" value="OLD-like_TOPRIM"/>
    <property type="match status" value="1"/>
</dbReference>
<protein>
    <submittedName>
        <fullName evidence="3">AAA family ATPase</fullName>
    </submittedName>
</protein>
<dbReference type="Pfam" id="PF13175">
    <property type="entry name" value="AAA_15"/>
    <property type="match status" value="1"/>
</dbReference>
<dbReference type="PANTHER" id="PTHR43581">
    <property type="entry name" value="ATP/GTP PHOSPHATASE"/>
    <property type="match status" value="1"/>
</dbReference>
<dbReference type="SUPFAM" id="SSF52540">
    <property type="entry name" value="P-loop containing nucleoside triphosphate hydrolases"/>
    <property type="match status" value="1"/>
</dbReference>
<dbReference type="InterPro" id="IPR051396">
    <property type="entry name" value="Bact_Antivir_Def_Nuclease"/>
</dbReference>
<keyword evidence="4" id="KW-1185">Reference proteome</keyword>